<dbReference type="Pfam" id="PF21858">
    <property type="entry name" value="DUF6914"/>
    <property type="match status" value="1"/>
</dbReference>
<protein>
    <submittedName>
        <fullName evidence="1">Uncharacterized protein</fullName>
    </submittedName>
</protein>
<dbReference type="InParanoid" id="A0A067PZ47"/>
<evidence type="ECO:0000313" key="1">
    <source>
        <dbReference type="EMBL" id="KDQ55631.1"/>
    </source>
</evidence>
<organism evidence="1 2">
    <name type="scientific">Jaapia argillacea MUCL 33604</name>
    <dbReference type="NCBI Taxonomy" id="933084"/>
    <lineage>
        <taxon>Eukaryota</taxon>
        <taxon>Fungi</taxon>
        <taxon>Dikarya</taxon>
        <taxon>Basidiomycota</taxon>
        <taxon>Agaricomycotina</taxon>
        <taxon>Agaricomycetes</taxon>
        <taxon>Agaricomycetidae</taxon>
        <taxon>Jaapiales</taxon>
        <taxon>Jaapiaceae</taxon>
        <taxon>Jaapia</taxon>
    </lineage>
</organism>
<name>A0A067PZ47_9AGAM</name>
<dbReference type="OrthoDB" id="2679825at2759"/>
<accession>A0A067PZ47</accession>
<sequence>MASNSSEVTNTRASDHPQIYRDIYAPRPEPERLYISFYTRGPQRRIKFHTGLTLAPPNPEPTLFQTWLYHIVNDKPNVWEYEVKETKNCTRKLVAVLLLRKFARGTVSGRDFAEALSELPIPESDNHWRCCHWTWQALQLLIDRGVLPMTYLSPREIWENGFRFAENSDSQDPFIPTCDIYGNQIESELRRRTDIE</sequence>
<evidence type="ECO:0000313" key="2">
    <source>
        <dbReference type="Proteomes" id="UP000027265"/>
    </source>
</evidence>
<keyword evidence="2" id="KW-1185">Reference proteome</keyword>
<dbReference type="Proteomes" id="UP000027265">
    <property type="component" value="Unassembled WGS sequence"/>
</dbReference>
<gene>
    <name evidence="1" type="ORF">JAAARDRAFT_37033</name>
</gene>
<dbReference type="HOGENOM" id="CLU_095770_0_0_1"/>
<proteinExistence type="predicted"/>
<dbReference type="EMBL" id="KL197724">
    <property type="protein sequence ID" value="KDQ55631.1"/>
    <property type="molecule type" value="Genomic_DNA"/>
</dbReference>
<dbReference type="AlphaFoldDB" id="A0A067PZ47"/>
<reference evidence="2" key="1">
    <citation type="journal article" date="2014" name="Proc. Natl. Acad. Sci. U.S.A.">
        <title>Extensive sampling of basidiomycete genomes demonstrates inadequacy of the white-rot/brown-rot paradigm for wood decay fungi.</title>
        <authorList>
            <person name="Riley R."/>
            <person name="Salamov A.A."/>
            <person name="Brown D.W."/>
            <person name="Nagy L.G."/>
            <person name="Floudas D."/>
            <person name="Held B.W."/>
            <person name="Levasseur A."/>
            <person name="Lombard V."/>
            <person name="Morin E."/>
            <person name="Otillar R."/>
            <person name="Lindquist E.A."/>
            <person name="Sun H."/>
            <person name="LaButti K.M."/>
            <person name="Schmutz J."/>
            <person name="Jabbour D."/>
            <person name="Luo H."/>
            <person name="Baker S.E."/>
            <person name="Pisabarro A.G."/>
            <person name="Walton J.D."/>
            <person name="Blanchette R.A."/>
            <person name="Henrissat B."/>
            <person name="Martin F."/>
            <person name="Cullen D."/>
            <person name="Hibbett D.S."/>
            <person name="Grigoriev I.V."/>
        </authorList>
    </citation>
    <scope>NUCLEOTIDE SEQUENCE [LARGE SCALE GENOMIC DNA]</scope>
    <source>
        <strain evidence="2">MUCL 33604</strain>
    </source>
</reference>
<dbReference type="InterPro" id="IPR054208">
    <property type="entry name" value="DUF6914"/>
</dbReference>